<dbReference type="InterPro" id="IPR007497">
    <property type="entry name" value="SIMPL/DUF541"/>
</dbReference>
<dbReference type="Gene3D" id="3.30.70.2970">
    <property type="entry name" value="Protein of unknown function (DUF541), domain 2"/>
    <property type="match status" value="1"/>
</dbReference>
<gene>
    <name evidence="2" type="ORF">DF188_02705</name>
</gene>
<evidence type="ECO:0000256" key="1">
    <source>
        <dbReference type="SAM" id="SignalP"/>
    </source>
</evidence>
<sequence>MKRVSKLLLILPIFALSYELNFNNSFSKSLNPDILSSTVNISVTKENENSANKEIEKFNNFLKNIKNITLKNTNYNLTPKYEYIENKPYFKGFVASINFVVESKDSSMINSFLSDLLAFKDSQKKSDIKINISNLSWEVSEKLQNKIIDNLRLESILWIEDYAKEISKKSSKKCEIKSVIINEEGNFNFPRVKAVAFSTNSENMDISPIRSEQNIKINTNYILDCK</sequence>
<feature type="chain" id="PRO_5015451794" evidence="1">
    <location>
        <begin position="18"/>
        <end position="226"/>
    </location>
</feature>
<evidence type="ECO:0000313" key="3">
    <source>
        <dbReference type="Proteomes" id="UP000245014"/>
    </source>
</evidence>
<evidence type="ECO:0000313" key="2">
    <source>
        <dbReference type="EMBL" id="PWE23599.1"/>
    </source>
</evidence>
<dbReference type="Proteomes" id="UP000245014">
    <property type="component" value="Unassembled WGS sequence"/>
</dbReference>
<keyword evidence="1" id="KW-0732">Signal</keyword>
<dbReference type="Pfam" id="PF04402">
    <property type="entry name" value="SIMPL"/>
    <property type="match status" value="1"/>
</dbReference>
<dbReference type="RefSeq" id="WP_109158181.1">
    <property type="nucleotide sequence ID" value="NZ_QEYI01000001.1"/>
</dbReference>
<name>A0A2U2C3I1_9BACT</name>
<protein>
    <submittedName>
        <fullName evidence="2">SIMPL domain-containing protein</fullName>
    </submittedName>
</protein>
<dbReference type="STRING" id="28200.GCA_001572935_01719"/>
<dbReference type="AlphaFoldDB" id="A0A2U2C3I1"/>
<dbReference type="EMBL" id="QEYI01000001">
    <property type="protein sequence ID" value="PWE23599.1"/>
    <property type="molecule type" value="Genomic_DNA"/>
</dbReference>
<reference evidence="2 3" key="1">
    <citation type="submission" date="2018-05" db="EMBL/GenBank/DDBJ databases">
        <title>Antimicrobial susceptibility testing and genomic analysis of Arcobacter skirrowii strains and one Arcobacter butzleri isolated from German poultry farms.</title>
        <authorList>
            <person name="Haenel I."/>
            <person name="Hotzel H."/>
            <person name="Tomaso H."/>
            <person name="Busch A."/>
        </authorList>
    </citation>
    <scope>NUCLEOTIDE SEQUENCE [LARGE SCALE GENOMIC DNA]</scope>
    <source>
        <strain evidence="3">v</strain>
    </source>
</reference>
<accession>A0A2U2C3I1</accession>
<proteinExistence type="predicted"/>
<organism evidence="2 3">
    <name type="scientific">Aliarcobacter skirrowii</name>
    <dbReference type="NCBI Taxonomy" id="28200"/>
    <lineage>
        <taxon>Bacteria</taxon>
        <taxon>Pseudomonadati</taxon>
        <taxon>Campylobacterota</taxon>
        <taxon>Epsilonproteobacteria</taxon>
        <taxon>Campylobacterales</taxon>
        <taxon>Arcobacteraceae</taxon>
        <taxon>Aliarcobacter</taxon>
    </lineage>
</organism>
<dbReference type="Gene3D" id="3.30.110.170">
    <property type="entry name" value="Protein of unknown function (DUF541), domain 1"/>
    <property type="match status" value="1"/>
</dbReference>
<feature type="signal peptide" evidence="1">
    <location>
        <begin position="1"/>
        <end position="17"/>
    </location>
</feature>
<comment type="caution">
    <text evidence="2">The sequence shown here is derived from an EMBL/GenBank/DDBJ whole genome shotgun (WGS) entry which is preliminary data.</text>
</comment>